<dbReference type="PROSITE" id="PS51194">
    <property type="entry name" value="HELICASE_CTER"/>
    <property type="match status" value="1"/>
</dbReference>
<dbReference type="InterPro" id="IPR038248">
    <property type="entry name" value="Dicer_dimer_sf"/>
</dbReference>
<evidence type="ECO:0000256" key="3">
    <source>
        <dbReference type="ARBA" id="ARBA00022722"/>
    </source>
</evidence>
<dbReference type="SMART" id="SM00490">
    <property type="entry name" value="HELICc"/>
    <property type="match status" value="1"/>
</dbReference>
<dbReference type="GO" id="GO:0005634">
    <property type="term" value="C:nucleus"/>
    <property type="evidence" value="ECO:0007669"/>
    <property type="project" value="TreeGrafter"/>
</dbReference>
<dbReference type="Gene3D" id="2.170.260.10">
    <property type="entry name" value="paz domain"/>
    <property type="match status" value="1"/>
</dbReference>
<feature type="domain" description="Helicase C-terminal" evidence="18">
    <location>
        <begin position="394"/>
        <end position="580"/>
    </location>
</feature>
<dbReference type="eggNOG" id="KOG0701">
    <property type="taxonomic scope" value="Eukaryota"/>
</dbReference>
<dbReference type="GO" id="GO:0004386">
    <property type="term" value="F:helicase activity"/>
    <property type="evidence" value="ECO:0007669"/>
    <property type="project" value="UniProtKB-KW"/>
</dbReference>
<keyword evidence="8" id="KW-0378">Hydrolase</keyword>
<dbReference type="InterPro" id="IPR048512">
    <property type="entry name" value="Dicer_platform"/>
</dbReference>
<dbReference type="InterPro" id="IPR048513">
    <property type="entry name" value="Dicer_PBD"/>
</dbReference>
<dbReference type="SUPFAM" id="SSF101690">
    <property type="entry name" value="PAZ domain"/>
    <property type="match status" value="1"/>
</dbReference>
<keyword evidence="9" id="KW-0347">Helicase</keyword>
<comment type="cofactor">
    <cofactor evidence="1">
        <name>Mn(2+)</name>
        <dbReference type="ChEBI" id="CHEBI:29035"/>
    </cofactor>
</comment>
<dbReference type="GO" id="GO:0004525">
    <property type="term" value="F:ribonuclease III activity"/>
    <property type="evidence" value="ECO:0007669"/>
    <property type="project" value="TreeGrafter"/>
</dbReference>
<dbReference type="GO" id="GO:0031054">
    <property type="term" value="P:pre-miRNA processing"/>
    <property type="evidence" value="ECO:0007669"/>
    <property type="project" value="TreeGrafter"/>
</dbReference>
<dbReference type="GO" id="GO:0003723">
    <property type="term" value="F:RNA binding"/>
    <property type="evidence" value="ECO:0007669"/>
    <property type="project" value="UniProtKB-UniRule"/>
</dbReference>
<dbReference type="SMART" id="SM00487">
    <property type="entry name" value="DEXDc"/>
    <property type="match status" value="1"/>
</dbReference>
<dbReference type="STRING" id="136037.A0A067RAS1"/>
<dbReference type="GO" id="GO:0046872">
    <property type="term" value="F:metal ion binding"/>
    <property type="evidence" value="ECO:0007669"/>
    <property type="project" value="UniProtKB-KW"/>
</dbReference>
<dbReference type="InterPro" id="IPR006935">
    <property type="entry name" value="Helicase/UvrB_N"/>
</dbReference>
<feature type="domain" description="PAZ" evidence="16">
    <location>
        <begin position="856"/>
        <end position="997"/>
    </location>
</feature>
<keyword evidence="15" id="KW-0694">RNA-binding</keyword>
<evidence type="ECO:0000256" key="7">
    <source>
        <dbReference type="ARBA" id="ARBA00022759"/>
    </source>
</evidence>
<dbReference type="Pfam" id="PF20931">
    <property type="entry name" value="Dicer_platform"/>
    <property type="match status" value="1"/>
</dbReference>
<dbReference type="InterPro" id="IPR003100">
    <property type="entry name" value="PAZ_dom"/>
</dbReference>
<dbReference type="Gene3D" id="3.40.50.300">
    <property type="entry name" value="P-loop containing nucleotide triphosphate hydrolases"/>
    <property type="match status" value="2"/>
</dbReference>
<dbReference type="GO" id="GO:0030422">
    <property type="term" value="P:siRNA processing"/>
    <property type="evidence" value="ECO:0007669"/>
    <property type="project" value="TreeGrafter"/>
</dbReference>
<dbReference type="InterPro" id="IPR014001">
    <property type="entry name" value="Helicase_ATP-bd"/>
</dbReference>
<dbReference type="AlphaFoldDB" id="A0A067RAS1"/>
<organism evidence="20 21">
    <name type="scientific">Zootermopsis nevadensis</name>
    <name type="common">Dampwood termite</name>
    <dbReference type="NCBI Taxonomy" id="136037"/>
    <lineage>
        <taxon>Eukaryota</taxon>
        <taxon>Metazoa</taxon>
        <taxon>Ecdysozoa</taxon>
        <taxon>Arthropoda</taxon>
        <taxon>Hexapoda</taxon>
        <taxon>Insecta</taxon>
        <taxon>Pterygota</taxon>
        <taxon>Neoptera</taxon>
        <taxon>Polyneoptera</taxon>
        <taxon>Dictyoptera</taxon>
        <taxon>Blattodea</taxon>
        <taxon>Blattoidea</taxon>
        <taxon>Termitoidae</taxon>
        <taxon>Termopsidae</taxon>
        <taxon>Zootermopsis</taxon>
    </lineage>
</organism>
<dbReference type="GO" id="GO:0005737">
    <property type="term" value="C:cytoplasm"/>
    <property type="evidence" value="ECO:0007669"/>
    <property type="project" value="TreeGrafter"/>
</dbReference>
<dbReference type="PROSITE" id="PS51327">
    <property type="entry name" value="DICER_DSRBF"/>
    <property type="match status" value="1"/>
</dbReference>
<evidence type="ECO:0000313" key="21">
    <source>
        <dbReference type="Proteomes" id="UP000027135"/>
    </source>
</evidence>
<dbReference type="Proteomes" id="UP000027135">
    <property type="component" value="Unassembled WGS sequence"/>
</dbReference>
<evidence type="ECO:0000256" key="4">
    <source>
        <dbReference type="ARBA" id="ARBA00022723"/>
    </source>
</evidence>
<evidence type="ECO:0000256" key="9">
    <source>
        <dbReference type="ARBA" id="ARBA00022806"/>
    </source>
</evidence>
<dbReference type="CDD" id="cd15903">
    <property type="entry name" value="Dicer_PBD"/>
    <property type="match status" value="1"/>
</dbReference>
<dbReference type="GO" id="GO:0070578">
    <property type="term" value="C:RISC-loading complex"/>
    <property type="evidence" value="ECO:0007669"/>
    <property type="project" value="TreeGrafter"/>
</dbReference>
<evidence type="ECO:0000259" key="16">
    <source>
        <dbReference type="PROSITE" id="PS50821"/>
    </source>
</evidence>
<keyword evidence="10" id="KW-0067">ATP-binding</keyword>
<keyword evidence="3" id="KW-0540">Nuclease</keyword>
<evidence type="ECO:0000259" key="18">
    <source>
        <dbReference type="PROSITE" id="PS51194"/>
    </source>
</evidence>
<keyword evidence="12" id="KW-0943">RNA-mediated gene silencing</keyword>
<keyword evidence="7" id="KW-0255">Endonuclease</keyword>
<dbReference type="Gene3D" id="3.30.160.380">
    <property type="entry name" value="Dicer dimerisation domain"/>
    <property type="match status" value="1"/>
</dbReference>
<dbReference type="PANTHER" id="PTHR14950:SF37">
    <property type="entry name" value="ENDORIBONUCLEASE DICER"/>
    <property type="match status" value="1"/>
</dbReference>
<evidence type="ECO:0000256" key="1">
    <source>
        <dbReference type="ARBA" id="ARBA00001936"/>
    </source>
</evidence>
<evidence type="ECO:0000313" key="20">
    <source>
        <dbReference type="EMBL" id="KDR15730.1"/>
    </source>
</evidence>
<evidence type="ECO:0000256" key="13">
    <source>
        <dbReference type="ARBA" id="ARBA00023211"/>
    </source>
</evidence>
<evidence type="ECO:0000256" key="6">
    <source>
        <dbReference type="ARBA" id="ARBA00022741"/>
    </source>
</evidence>
<keyword evidence="13" id="KW-0464">Manganese</keyword>
<evidence type="ECO:0000256" key="11">
    <source>
        <dbReference type="ARBA" id="ARBA00022842"/>
    </source>
</evidence>
<dbReference type="SMART" id="SM00949">
    <property type="entry name" value="PAZ"/>
    <property type="match status" value="1"/>
</dbReference>
<reference evidence="20 21" key="1">
    <citation type="journal article" date="2014" name="Nat. Commun.">
        <title>Molecular traces of alternative social organization in a termite genome.</title>
        <authorList>
            <person name="Terrapon N."/>
            <person name="Li C."/>
            <person name="Robertson H.M."/>
            <person name="Ji L."/>
            <person name="Meng X."/>
            <person name="Booth W."/>
            <person name="Chen Z."/>
            <person name="Childers C.P."/>
            <person name="Glastad K.M."/>
            <person name="Gokhale K."/>
            <person name="Gowin J."/>
            <person name="Gronenberg W."/>
            <person name="Hermansen R.A."/>
            <person name="Hu H."/>
            <person name="Hunt B.G."/>
            <person name="Huylmans A.K."/>
            <person name="Khalil S.M."/>
            <person name="Mitchell R.D."/>
            <person name="Munoz-Torres M.C."/>
            <person name="Mustard J.A."/>
            <person name="Pan H."/>
            <person name="Reese J.T."/>
            <person name="Scharf M.E."/>
            <person name="Sun F."/>
            <person name="Vogel H."/>
            <person name="Xiao J."/>
            <person name="Yang W."/>
            <person name="Yang Z."/>
            <person name="Yang Z."/>
            <person name="Zhou J."/>
            <person name="Zhu J."/>
            <person name="Brent C.S."/>
            <person name="Elsik C.G."/>
            <person name="Goodisman M.A."/>
            <person name="Liberles D.A."/>
            <person name="Roe R.M."/>
            <person name="Vargo E.L."/>
            <person name="Vilcinskas A."/>
            <person name="Wang J."/>
            <person name="Bornberg-Bauer E."/>
            <person name="Korb J."/>
            <person name="Zhang G."/>
            <person name="Liebig J."/>
        </authorList>
    </citation>
    <scope>NUCLEOTIDE SEQUENCE [LARGE SCALE GENOMIC DNA]</scope>
    <source>
        <tissue evidence="20">Whole organism</tissue>
    </source>
</reference>
<evidence type="ECO:0000256" key="2">
    <source>
        <dbReference type="ARBA" id="ARBA00001946"/>
    </source>
</evidence>
<comment type="similarity">
    <text evidence="14 15">Belongs to the helicase family. Dicer subfamily.</text>
</comment>
<dbReference type="GO" id="GO:0006309">
    <property type="term" value="P:apoptotic DNA fragmentation"/>
    <property type="evidence" value="ECO:0007669"/>
    <property type="project" value="TreeGrafter"/>
</dbReference>
<feature type="domain" description="Helicase ATP-binding" evidence="17">
    <location>
        <begin position="18"/>
        <end position="191"/>
    </location>
</feature>
<keyword evidence="6" id="KW-0547">Nucleotide-binding</keyword>
<evidence type="ECO:0000256" key="10">
    <source>
        <dbReference type="ARBA" id="ARBA00022840"/>
    </source>
</evidence>
<dbReference type="PROSITE" id="PS50821">
    <property type="entry name" value="PAZ"/>
    <property type="match status" value="1"/>
</dbReference>
<dbReference type="InterPro" id="IPR036085">
    <property type="entry name" value="PAZ_dom_sf"/>
</dbReference>
<dbReference type="FunFam" id="3.40.50.300:FF:000628">
    <property type="entry name" value="Endoribonuclease Dicer"/>
    <property type="match status" value="1"/>
</dbReference>
<evidence type="ECO:0000256" key="8">
    <source>
        <dbReference type="ARBA" id="ARBA00022801"/>
    </source>
</evidence>
<evidence type="ECO:0000259" key="17">
    <source>
        <dbReference type="PROSITE" id="PS51192"/>
    </source>
</evidence>
<dbReference type="GO" id="GO:0004530">
    <property type="term" value="F:deoxyribonuclease I activity"/>
    <property type="evidence" value="ECO:0007669"/>
    <property type="project" value="TreeGrafter"/>
</dbReference>
<gene>
    <name evidence="20" type="ORF">L798_09808</name>
</gene>
<dbReference type="PROSITE" id="PS51192">
    <property type="entry name" value="HELICASE_ATP_BIND_1"/>
    <property type="match status" value="1"/>
</dbReference>
<dbReference type="InterPro" id="IPR005034">
    <property type="entry name" value="Dicer_dimerisation"/>
</dbReference>
<dbReference type="OMA" id="YHVNRMC"/>
<feature type="domain" description="Dicer dsRNA-binding fold" evidence="19">
    <location>
        <begin position="596"/>
        <end position="685"/>
    </location>
</feature>
<dbReference type="SUPFAM" id="SSF52540">
    <property type="entry name" value="P-loop containing nucleoside triphosphate hydrolases"/>
    <property type="match status" value="1"/>
</dbReference>
<name>A0A067RAS1_ZOONE</name>
<dbReference type="InterPro" id="IPR027417">
    <property type="entry name" value="P-loop_NTPase"/>
</dbReference>
<dbReference type="InParanoid" id="A0A067RAS1"/>
<evidence type="ECO:0000256" key="14">
    <source>
        <dbReference type="ARBA" id="ARBA00035116"/>
    </source>
</evidence>
<keyword evidence="4" id="KW-0479">Metal-binding</keyword>
<proteinExistence type="inferred from homology"/>
<dbReference type="CDD" id="cd18034">
    <property type="entry name" value="DEXHc_dicer"/>
    <property type="match status" value="1"/>
</dbReference>
<dbReference type="GO" id="GO:0003677">
    <property type="term" value="F:DNA binding"/>
    <property type="evidence" value="ECO:0007669"/>
    <property type="project" value="InterPro"/>
</dbReference>
<evidence type="ECO:0000256" key="12">
    <source>
        <dbReference type="ARBA" id="ARBA00023158"/>
    </source>
</evidence>
<comment type="cofactor">
    <cofactor evidence="2">
        <name>Mg(2+)</name>
        <dbReference type="ChEBI" id="CHEBI:18420"/>
    </cofactor>
</comment>
<evidence type="ECO:0000256" key="15">
    <source>
        <dbReference type="PROSITE-ProRule" id="PRU00657"/>
    </source>
</evidence>
<keyword evidence="21" id="KW-1185">Reference proteome</keyword>
<dbReference type="GO" id="GO:0005524">
    <property type="term" value="F:ATP binding"/>
    <property type="evidence" value="ECO:0007669"/>
    <property type="project" value="UniProtKB-KW"/>
</dbReference>
<sequence>MEDDTQDDFKPRPYQELLMNLVKQQNTIIYLPTGSGKTFIAVMLIKELSPSLDRGKRSFFMVNTVALVSQQAAYIRRHSHHSVGEYSGDLNLDFWTKEVWQQELSQNQILVMTCQIFLNMLMHGYIDLSEINLLIFDECHHAVNDQPMRQVMQLFEHCPRELQPRILGLTATLLNSNCKFGRVKEEVRSLEKTFLSKVATCENMPVVGRYSTNPDEKVVFFDEEYSGPGLSILNEGLEYLKKAQNFVDCILFDSDEVVAHGHRPPNTTLLNTGYKKTNKKLNNILMDVIIHINMLGLFGGSQACVAHIIQLQRLRKNAEDKITKDVFSALITTLVAVRKMFEDEMSDYEVKTQIHKYSSHKMLKLIEVLKTAMPKDNLEDSTKMDDDSDDMSENYVSHHLACEKKGKENKFCTIVFVERRFTAKIVYLVLKALREEDKDFNHINPDFIVGFNNNPFNDTREGSLTKKWIECTVKRFLKGETNILVASDVLEEGIDIQKCNLVVKFDMPKNYRSYIQSKGRARHQSSKYYMMVSCSLASPFRLKYQGYTQTEKEVQNVLVGCTEERQEPEDEIATELYDHVMPPYVTTCSKVTLVSAITLINWYCSSLAQDKFTQLTPLWYMSKNKTSVHLQLPMPSPMRDIVEGPEMSTKKLAKRAAALETCRRLHQMGLLNEHLLPHGTNSDLLDSSDLFPLYVDEEQEDGPQPGSGKRKRYHPKAFPLTLSKCRPMEEVELYLHAIELRPLYPRPDHSNNRKLVFYNLLKRSDGFAILSSKMMPKLCDFSIYMNVGELGVHIENNAVRLQVTQNDVDALGRFNVMLFDELLKLMKPFMMVDTDNEENSYFVVPVRLGEDGCHEILWDIIRQNRNLPNILEPSVEERSAMQVTPELFQDSVVAPWYRGMMTDQSYIVTCVCPHLTPASPFPSEEYTSYEDYYKQKYKLSIINKDQPLLEVKAISNKINCLRPRSTKARNVTSKRKQQELQEDFEENLVAELCVHFAFPSVLWLKATCLPTILHRVANLLQAEELRQKIAREIGVGCTELPPGKRTFWHDVKPGFHHSTILFP</sequence>
<dbReference type="FunCoup" id="A0A067RAS1">
    <property type="interactions" value="111"/>
</dbReference>
<dbReference type="Pfam" id="PF03368">
    <property type="entry name" value="Dicer_dimer"/>
    <property type="match status" value="1"/>
</dbReference>
<keyword evidence="11" id="KW-0460">Magnesium</keyword>
<evidence type="ECO:0000256" key="5">
    <source>
        <dbReference type="ARBA" id="ARBA00022737"/>
    </source>
</evidence>
<accession>A0A067RAS1</accession>
<dbReference type="InterPro" id="IPR001650">
    <property type="entry name" value="Helicase_C-like"/>
</dbReference>
<dbReference type="Pfam" id="PF00271">
    <property type="entry name" value="Helicase_C"/>
    <property type="match status" value="1"/>
</dbReference>
<dbReference type="Pfam" id="PF02170">
    <property type="entry name" value="PAZ"/>
    <property type="match status" value="1"/>
</dbReference>
<protein>
    <submittedName>
        <fullName evidence="20">Endoribonuclease Dicer</fullName>
    </submittedName>
</protein>
<keyword evidence="5" id="KW-0677">Repeat</keyword>
<dbReference type="EMBL" id="KK852818">
    <property type="protein sequence ID" value="KDR15730.1"/>
    <property type="molecule type" value="Genomic_DNA"/>
</dbReference>
<dbReference type="PANTHER" id="PTHR14950">
    <property type="entry name" value="DICER-RELATED"/>
    <property type="match status" value="1"/>
</dbReference>
<dbReference type="Pfam" id="PF04851">
    <property type="entry name" value="ResIII"/>
    <property type="match status" value="1"/>
</dbReference>
<evidence type="ECO:0000259" key="19">
    <source>
        <dbReference type="PROSITE" id="PS51327"/>
    </source>
</evidence>